<feature type="transmembrane region" description="Helical" evidence="6">
    <location>
        <begin position="186"/>
        <end position="209"/>
    </location>
</feature>
<feature type="transmembrane region" description="Helical" evidence="6">
    <location>
        <begin position="92"/>
        <end position="113"/>
    </location>
</feature>
<keyword evidence="5 6" id="KW-0472">Membrane</keyword>
<evidence type="ECO:0000259" key="7">
    <source>
        <dbReference type="Pfam" id="PF00892"/>
    </source>
</evidence>
<keyword evidence="4 6" id="KW-1133">Transmembrane helix</keyword>
<keyword evidence="2" id="KW-1003">Cell membrane</keyword>
<feature type="transmembrane region" description="Helical" evidence="6">
    <location>
        <begin position="269"/>
        <end position="288"/>
    </location>
</feature>
<sequence length="305" mass="33020">MANLKYIIMVLMGGIMYGTMSSFVKLFYSRGYHAAELSFSQAFLAAVFLGTAQFLSRKGKVRLTRNEFISLLATGGAIGLTNYLYYQSVSYISASLAIVILMQFTWFSLLLDWAVFGKKPNKSELLTVVFILIGTVMAANLFGEDVQSLSWIGITLALCSSLTYAIYIVANSRVGHTVGWLPKSMVIMAGSALTIFIINVKTILAGSYFSYEFAMMAVFLAIIGTTIPTALFAAAIPKIGAGISSILMTIELPVAVLCASIVLNEQLGFVQIVGILVMLAAISTMNYYKSLKNKKEKQSGSALSP</sequence>
<gene>
    <name evidence="8" type="ORF">ACFFI0_15040</name>
</gene>
<evidence type="ECO:0000313" key="9">
    <source>
        <dbReference type="Proteomes" id="UP001589774"/>
    </source>
</evidence>
<dbReference type="SUPFAM" id="SSF103481">
    <property type="entry name" value="Multidrug resistance efflux transporter EmrE"/>
    <property type="match status" value="2"/>
</dbReference>
<comment type="subcellular location">
    <subcellularLocation>
        <location evidence="1">Cell membrane</location>
        <topology evidence="1">Multi-pass membrane protein</topology>
    </subcellularLocation>
</comment>
<feature type="transmembrane region" description="Helical" evidence="6">
    <location>
        <begin position="125"/>
        <end position="143"/>
    </location>
</feature>
<evidence type="ECO:0000256" key="1">
    <source>
        <dbReference type="ARBA" id="ARBA00004651"/>
    </source>
</evidence>
<dbReference type="RefSeq" id="WP_130855801.1">
    <property type="nucleotide sequence ID" value="NZ_JBHLWO010000002.1"/>
</dbReference>
<name>A0ABV6HLA4_9SPHI</name>
<feature type="domain" description="EamA" evidence="7">
    <location>
        <begin position="152"/>
        <end position="285"/>
    </location>
</feature>
<evidence type="ECO:0000256" key="5">
    <source>
        <dbReference type="ARBA" id="ARBA00023136"/>
    </source>
</evidence>
<organism evidence="8 9">
    <name type="scientific">Olivibacter oleidegradans</name>
    <dbReference type="NCBI Taxonomy" id="760123"/>
    <lineage>
        <taxon>Bacteria</taxon>
        <taxon>Pseudomonadati</taxon>
        <taxon>Bacteroidota</taxon>
        <taxon>Sphingobacteriia</taxon>
        <taxon>Sphingobacteriales</taxon>
        <taxon>Sphingobacteriaceae</taxon>
        <taxon>Olivibacter</taxon>
    </lineage>
</organism>
<evidence type="ECO:0000256" key="3">
    <source>
        <dbReference type="ARBA" id="ARBA00022692"/>
    </source>
</evidence>
<accession>A0ABV6HLA4</accession>
<feature type="transmembrane region" description="Helical" evidence="6">
    <location>
        <begin position="68"/>
        <end position="86"/>
    </location>
</feature>
<evidence type="ECO:0000256" key="6">
    <source>
        <dbReference type="SAM" id="Phobius"/>
    </source>
</evidence>
<evidence type="ECO:0000256" key="2">
    <source>
        <dbReference type="ARBA" id="ARBA00022475"/>
    </source>
</evidence>
<dbReference type="EMBL" id="JBHLWO010000002">
    <property type="protein sequence ID" value="MFC0319635.1"/>
    <property type="molecule type" value="Genomic_DNA"/>
</dbReference>
<keyword evidence="9" id="KW-1185">Reference proteome</keyword>
<proteinExistence type="predicted"/>
<feature type="transmembrane region" description="Helical" evidence="6">
    <location>
        <begin position="7"/>
        <end position="27"/>
    </location>
</feature>
<feature type="transmembrane region" description="Helical" evidence="6">
    <location>
        <begin position="149"/>
        <end position="170"/>
    </location>
</feature>
<dbReference type="PANTHER" id="PTHR32322:SF18">
    <property type="entry name" value="S-ADENOSYLMETHIONINE_S-ADENOSYLHOMOCYSTEINE TRANSPORTER"/>
    <property type="match status" value="1"/>
</dbReference>
<dbReference type="InterPro" id="IPR000620">
    <property type="entry name" value="EamA_dom"/>
</dbReference>
<feature type="transmembrane region" description="Helical" evidence="6">
    <location>
        <begin position="215"/>
        <end position="236"/>
    </location>
</feature>
<dbReference type="InterPro" id="IPR037185">
    <property type="entry name" value="EmrE-like"/>
</dbReference>
<dbReference type="Proteomes" id="UP001589774">
    <property type="component" value="Unassembled WGS sequence"/>
</dbReference>
<protein>
    <submittedName>
        <fullName evidence="8">DMT family transporter</fullName>
    </submittedName>
</protein>
<evidence type="ECO:0000313" key="8">
    <source>
        <dbReference type="EMBL" id="MFC0319635.1"/>
    </source>
</evidence>
<comment type="caution">
    <text evidence="8">The sequence shown here is derived from an EMBL/GenBank/DDBJ whole genome shotgun (WGS) entry which is preliminary data.</text>
</comment>
<keyword evidence="3 6" id="KW-0812">Transmembrane</keyword>
<dbReference type="InterPro" id="IPR050638">
    <property type="entry name" value="AA-Vitamin_Transporters"/>
</dbReference>
<feature type="transmembrane region" description="Helical" evidence="6">
    <location>
        <begin position="243"/>
        <end position="263"/>
    </location>
</feature>
<dbReference type="PANTHER" id="PTHR32322">
    <property type="entry name" value="INNER MEMBRANE TRANSPORTER"/>
    <property type="match status" value="1"/>
</dbReference>
<dbReference type="Pfam" id="PF00892">
    <property type="entry name" value="EamA"/>
    <property type="match status" value="2"/>
</dbReference>
<reference evidence="8 9" key="1">
    <citation type="submission" date="2024-09" db="EMBL/GenBank/DDBJ databases">
        <authorList>
            <person name="Sun Q."/>
            <person name="Mori K."/>
        </authorList>
    </citation>
    <scope>NUCLEOTIDE SEQUENCE [LARGE SCALE GENOMIC DNA]</scope>
    <source>
        <strain evidence="8 9">CCM 7765</strain>
    </source>
</reference>
<feature type="domain" description="EamA" evidence="7">
    <location>
        <begin position="5"/>
        <end position="137"/>
    </location>
</feature>
<feature type="transmembrane region" description="Helical" evidence="6">
    <location>
        <begin position="39"/>
        <end position="56"/>
    </location>
</feature>
<evidence type="ECO:0000256" key="4">
    <source>
        <dbReference type="ARBA" id="ARBA00022989"/>
    </source>
</evidence>